<evidence type="ECO:0008006" key="4">
    <source>
        <dbReference type="Google" id="ProtNLM"/>
    </source>
</evidence>
<evidence type="ECO:0000313" key="3">
    <source>
        <dbReference type="Proteomes" id="UP001432014"/>
    </source>
</evidence>
<keyword evidence="1" id="KW-1133">Transmembrane helix</keyword>
<feature type="transmembrane region" description="Helical" evidence="1">
    <location>
        <begin position="6"/>
        <end position="25"/>
    </location>
</feature>
<name>A0ABZ1WC86_9ACTN</name>
<keyword evidence="3" id="KW-1185">Reference proteome</keyword>
<accession>A0ABZ1WC86</accession>
<reference evidence="2 3" key="1">
    <citation type="submission" date="2022-10" db="EMBL/GenBank/DDBJ databases">
        <title>The complete genomes of actinobacterial strains from the NBC collection.</title>
        <authorList>
            <person name="Joergensen T.S."/>
            <person name="Alvarez Arevalo M."/>
            <person name="Sterndorff E.B."/>
            <person name="Faurdal D."/>
            <person name="Vuksanovic O."/>
            <person name="Mourched A.-S."/>
            <person name="Charusanti P."/>
            <person name="Shaw S."/>
            <person name="Blin K."/>
            <person name="Weber T."/>
        </authorList>
    </citation>
    <scope>NUCLEOTIDE SEQUENCE [LARGE SCALE GENOMIC DNA]</scope>
    <source>
        <strain evidence="2 3">NBC_01247</strain>
    </source>
</reference>
<dbReference type="RefSeq" id="WP_329495294.1">
    <property type="nucleotide sequence ID" value="NZ_CP108460.1"/>
</dbReference>
<dbReference type="EMBL" id="CP108482">
    <property type="protein sequence ID" value="WUS58487.1"/>
    <property type="molecule type" value="Genomic_DNA"/>
</dbReference>
<evidence type="ECO:0000256" key="1">
    <source>
        <dbReference type="SAM" id="Phobius"/>
    </source>
</evidence>
<organism evidence="2 3">
    <name type="scientific">Kitasatospora herbaricolor</name>
    <dbReference type="NCBI Taxonomy" id="68217"/>
    <lineage>
        <taxon>Bacteria</taxon>
        <taxon>Bacillati</taxon>
        <taxon>Actinomycetota</taxon>
        <taxon>Actinomycetes</taxon>
        <taxon>Kitasatosporales</taxon>
        <taxon>Streptomycetaceae</taxon>
        <taxon>Kitasatospora</taxon>
    </lineage>
</organism>
<sequence length="249" mass="26833">MTDSVLNVVLGLVATAISASLGWLAQNLRRRRRLERVREFFGMPGRTECLLVVNRRGGTAGSKNVSRNDVYALMELATLVKECGAQADVVAHDEVRQGLGTKAEFCLGGPGSNDRTAAHLANWLPGVRFVPKPDPPYGDTISVGTEEYRRSEATSASGDRVYVLLARLHAGPDTRPVFLIAGQTATSNHAAVRYLVAHHRRLARRYGTEETFALVLRVVSPEAYGPDVVELAADVTTAATTRPAAQVAA</sequence>
<gene>
    <name evidence="2" type="ORF">OG469_25005</name>
</gene>
<protein>
    <recommendedName>
        <fullName evidence="4">Secreted protein</fullName>
    </recommendedName>
</protein>
<dbReference type="Proteomes" id="UP001432014">
    <property type="component" value="Chromosome"/>
</dbReference>
<proteinExistence type="predicted"/>
<evidence type="ECO:0000313" key="2">
    <source>
        <dbReference type="EMBL" id="WUS58487.1"/>
    </source>
</evidence>
<keyword evidence="1" id="KW-0472">Membrane</keyword>
<keyword evidence="1" id="KW-0812">Transmembrane</keyword>